<evidence type="ECO:0000313" key="3">
    <source>
        <dbReference type="RefSeq" id="XP_056698254.1"/>
    </source>
</evidence>
<dbReference type="InterPro" id="IPR005174">
    <property type="entry name" value="KIB1-4_b-propeller"/>
</dbReference>
<gene>
    <name evidence="3" type="primary">LOC130471917</name>
</gene>
<accession>A0ABM3RRL6</accession>
<dbReference type="Proteomes" id="UP000813463">
    <property type="component" value="Chromosome 4"/>
</dbReference>
<reference evidence="2" key="1">
    <citation type="journal article" date="2021" name="Nat. Commun.">
        <title>Genomic analyses provide insights into spinach domestication and the genetic basis of agronomic traits.</title>
        <authorList>
            <person name="Cai X."/>
            <person name="Sun X."/>
            <person name="Xu C."/>
            <person name="Sun H."/>
            <person name="Wang X."/>
            <person name="Ge C."/>
            <person name="Zhang Z."/>
            <person name="Wang Q."/>
            <person name="Fei Z."/>
            <person name="Jiao C."/>
            <person name="Wang Q."/>
        </authorList>
    </citation>
    <scope>NUCLEOTIDE SEQUENCE [LARGE SCALE GENOMIC DNA]</scope>
    <source>
        <strain evidence="2">cv. Varoflay</strain>
    </source>
</reference>
<dbReference type="InterPro" id="IPR051304">
    <property type="entry name" value="SCF_F-box_domain"/>
</dbReference>
<name>A0ABM3RRL6_SPIOL</name>
<evidence type="ECO:0000313" key="2">
    <source>
        <dbReference type="Proteomes" id="UP000813463"/>
    </source>
</evidence>
<feature type="domain" description="KIB1-4 beta-propeller" evidence="1">
    <location>
        <begin position="161"/>
        <end position="362"/>
    </location>
</feature>
<reference evidence="3" key="2">
    <citation type="submission" date="2025-08" db="UniProtKB">
        <authorList>
            <consortium name="RefSeq"/>
        </authorList>
    </citation>
    <scope>IDENTIFICATION</scope>
    <source>
        <tissue evidence="3">Leaf</tissue>
    </source>
</reference>
<keyword evidence="2" id="KW-1185">Reference proteome</keyword>
<proteinExistence type="predicted"/>
<protein>
    <recommendedName>
        <fullName evidence="1">KIB1-4 beta-propeller domain-containing protein</fullName>
    </recommendedName>
</protein>
<dbReference type="Pfam" id="PF03478">
    <property type="entry name" value="Beta-prop_KIB1-4"/>
    <property type="match status" value="1"/>
</dbReference>
<dbReference type="PANTHER" id="PTHR47123">
    <property type="entry name" value="F-BOX PROTEIN SKIP23"/>
    <property type="match status" value="1"/>
</dbReference>
<dbReference type="GeneID" id="130471917"/>
<sequence length="395" mass="46209">MSNKKVKKYEEDPIPIEIKAKIIEPFDQYLDILRLRAVSTSFRSLIPLPSKPYSGDVFLDVPPLFFDDSNSDSGSDSDSDSYSYTSQLNRKILYLITNHNNNNKYIIHVKQTANTSRFKTLPLFEFDDGGKVSKINLLDHKVMEIFRFYDFGYKTSGLNFKRMVSNLHPTTSKLIFLGLFNGKLFWWRYVGDNWNPISISLPRKSNSTTLFVDVINYKGQFLALNCDKRLIKIIIRITSLEKSQGVVFHQEIVSEQSRYNEAYMKSHLVECDGDLYLVMVYAKKERKLSCYNNGEVEEPKDVGNKLKVFQLDQKEGNYYWRKVNKLGGKVFFLWERASFAISEKDVGSSKGDLIFWNRNRYNLEDNTFQRFEQKYHGRKRNKSKVRGGNLFTWPM</sequence>
<organism evidence="2 3">
    <name type="scientific">Spinacia oleracea</name>
    <name type="common">Spinach</name>
    <dbReference type="NCBI Taxonomy" id="3562"/>
    <lineage>
        <taxon>Eukaryota</taxon>
        <taxon>Viridiplantae</taxon>
        <taxon>Streptophyta</taxon>
        <taxon>Embryophyta</taxon>
        <taxon>Tracheophyta</taxon>
        <taxon>Spermatophyta</taxon>
        <taxon>Magnoliopsida</taxon>
        <taxon>eudicotyledons</taxon>
        <taxon>Gunneridae</taxon>
        <taxon>Pentapetalae</taxon>
        <taxon>Caryophyllales</taxon>
        <taxon>Chenopodiaceae</taxon>
        <taxon>Chenopodioideae</taxon>
        <taxon>Anserineae</taxon>
        <taxon>Spinacia</taxon>
    </lineage>
</organism>
<evidence type="ECO:0000259" key="1">
    <source>
        <dbReference type="Pfam" id="PF03478"/>
    </source>
</evidence>
<dbReference type="RefSeq" id="XP_056698254.1">
    <property type="nucleotide sequence ID" value="XM_056842276.1"/>
</dbReference>
<dbReference type="PANTHER" id="PTHR47123:SF15">
    <property type="entry name" value="F-BOX PROTEIN SKIP23"/>
    <property type="match status" value="1"/>
</dbReference>